<dbReference type="AlphaFoldDB" id="A0A021VWG2"/>
<keyword evidence="3" id="KW-1185">Reference proteome</keyword>
<feature type="compositionally biased region" description="Basic and acidic residues" evidence="1">
    <location>
        <begin position="45"/>
        <end position="62"/>
    </location>
</feature>
<gene>
    <name evidence="2" type="ORF">N866_00990</name>
</gene>
<evidence type="ECO:0000313" key="2">
    <source>
        <dbReference type="EMBL" id="EYR63392.1"/>
    </source>
</evidence>
<feature type="compositionally biased region" description="Basic and acidic residues" evidence="1">
    <location>
        <begin position="12"/>
        <end position="30"/>
    </location>
</feature>
<protein>
    <submittedName>
        <fullName evidence="2">Uncharacterized protein</fullName>
    </submittedName>
</protein>
<feature type="region of interest" description="Disordered" evidence="1">
    <location>
        <begin position="1"/>
        <end position="62"/>
    </location>
</feature>
<evidence type="ECO:0000256" key="1">
    <source>
        <dbReference type="SAM" id="MobiDB-lite"/>
    </source>
</evidence>
<accession>A0A021VWG2</accession>
<dbReference type="EMBL" id="AXCW01000097">
    <property type="protein sequence ID" value="EYR63392.1"/>
    <property type="molecule type" value="Genomic_DNA"/>
</dbReference>
<dbReference type="Proteomes" id="UP000019753">
    <property type="component" value="Unassembled WGS sequence"/>
</dbReference>
<evidence type="ECO:0000313" key="3">
    <source>
        <dbReference type="Proteomes" id="UP000019753"/>
    </source>
</evidence>
<organism evidence="2 3">
    <name type="scientific">Actinotalea ferrariae CF5-4</name>
    <dbReference type="NCBI Taxonomy" id="948458"/>
    <lineage>
        <taxon>Bacteria</taxon>
        <taxon>Bacillati</taxon>
        <taxon>Actinomycetota</taxon>
        <taxon>Actinomycetes</taxon>
        <taxon>Micrococcales</taxon>
        <taxon>Cellulomonadaceae</taxon>
        <taxon>Actinotalea</taxon>
    </lineage>
</organism>
<reference evidence="2 3" key="1">
    <citation type="submission" date="2014-01" db="EMBL/GenBank/DDBJ databases">
        <title>Actinotalea ferrariae CF5-4.</title>
        <authorList>
            <person name="Chen F."/>
            <person name="Li Y."/>
            <person name="Wang G."/>
        </authorList>
    </citation>
    <scope>NUCLEOTIDE SEQUENCE [LARGE SCALE GENOMIC DNA]</scope>
    <source>
        <strain evidence="2 3">CF5-4</strain>
    </source>
</reference>
<sequence length="62" mass="7209">MPQQHAQRRPHPRDDPAEQHDPQHRPRDVGPHLAGQIPEGVVRGVHTDQPGDEHEHQQQRQR</sequence>
<comment type="caution">
    <text evidence="2">The sequence shown here is derived from an EMBL/GenBank/DDBJ whole genome shotgun (WGS) entry which is preliminary data.</text>
</comment>
<proteinExistence type="predicted"/>
<name>A0A021VWG2_9CELL</name>
<feature type="compositionally biased region" description="Basic residues" evidence="1">
    <location>
        <begin position="1"/>
        <end position="11"/>
    </location>
</feature>